<feature type="compositionally biased region" description="Low complexity" evidence="1">
    <location>
        <begin position="78"/>
        <end position="90"/>
    </location>
</feature>
<protein>
    <submittedName>
        <fullName evidence="2">Uncharacterized protein</fullName>
    </submittedName>
</protein>
<evidence type="ECO:0000313" key="3">
    <source>
        <dbReference type="Proteomes" id="UP000222531"/>
    </source>
</evidence>
<name>A0A2G1XQ74_STRCJ</name>
<evidence type="ECO:0000313" key="2">
    <source>
        <dbReference type="EMBL" id="PHQ53395.1"/>
    </source>
</evidence>
<feature type="non-terminal residue" evidence="2">
    <location>
        <position position="1"/>
    </location>
</feature>
<evidence type="ECO:0000256" key="1">
    <source>
        <dbReference type="SAM" id="MobiDB-lite"/>
    </source>
</evidence>
<dbReference type="Proteomes" id="UP000222531">
    <property type="component" value="Unassembled WGS sequence"/>
</dbReference>
<keyword evidence="3" id="KW-1185">Reference proteome</keyword>
<feature type="compositionally biased region" description="Low complexity" evidence="1">
    <location>
        <begin position="98"/>
        <end position="115"/>
    </location>
</feature>
<sequence>ATVSNRLSRSRRANPSRKPSVAAVSSHRTRASSSSSCAAQRGASVPRVPAGLGGDHVDGEAFLAGGEVPAYEPDDVGRLPAALPAAPHRPSAQRRTARPTASQPAGAAASADAAA</sequence>
<gene>
    <name evidence="2" type="ORF">BLA24_01380</name>
</gene>
<dbReference type="EMBL" id="NHZO01000021">
    <property type="protein sequence ID" value="PHQ53395.1"/>
    <property type="molecule type" value="Genomic_DNA"/>
</dbReference>
<proteinExistence type="predicted"/>
<feature type="compositionally biased region" description="Low complexity" evidence="1">
    <location>
        <begin position="20"/>
        <end position="44"/>
    </location>
</feature>
<organism evidence="2 3">
    <name type="scientific">Streptomyces cinnamoneus</name>
    <name type="common">Streptoverticillium cinnamoneum</name>
    <dbReference type="NCBI Taxonomy" id="53446"/>
    <lineage>
        <taxon>Bacteria</taxon>
        <taxon>Bacillati</taxon>
        <taxon>Actinomycetota</taxon>
        <taxon>Actinomycetes</taxon>
        <taxon>Kitasatosporales</taxon>
        <taxon>Streptomycetaceae</taxon>
        <taxon>Streptomyces</taxon>
        <taxon>Streptomyces cinnamoneus group</taxon>
    </lineage>
</organism>
<reference evidence="2 3" key="1">
    <citation type="journal article" date="2017" name="Biochemistry">
        <title>Identification of the Biosynthetic Pathway for the Antibiotic Bicyclomycin.</title>
        <authorList>
            <person name="Patteson J."/>
            <person name="Cai W."/>
            <person name="Johnson R.A."/>
            <person name="Santa Maria K."/>
            <person name="Li B."/>
        </authorList>
    </citation>
    <scope>NUCLEOTIDE SEQUENCE [LARGE SCALE GENOMIC DNA]</scope>
    <source>
        <strain evidence="2 3">ATCC 21532</strain>
    </source>
</reference>
<feature type="region of interest" description="Disordered" evidence="1">
    <location>
        <begin position="1"/>
        <end position="115"/>
    </location>
</feature>
<comment type="caution">
    <text evidence="2">The sequence shown here is derived from an EMBL/GenBank/DDBJ whole genome shotgun (WGS) entry which is preliminary data.</text>
</comment>
<accession>A0A2G1XQ74</accession>
<dbReference type="AlphaFoldDB" id="A0A2G1XQ74"/>